<dbReference type="GO" id="GO:0051301">
    <property type="term" value="P:cell division"/>
    <property type="evidence" value="ECO:0007669"/>
    <property type="project" value="UniProtKB-KW"/>
</dbReference>
<keyword evidence="15" id="KW-0137">Centromere</keyword>
<evidence type="ECO:0000256" key="8">
    <source>
        <dbReference type="ARBA" id="ARBA00022490"/>
    </source>
</evidence>
<evidence type="ECO:0000256" key="1">
    <source>
        <dbReference type="ARBA" id="ARBA00004123"/>
    </source>
</evidence>
<keyword evidence="9" id="KW-0132">Cell division</keyword>
<dbReference type="GO" id="GO:0000776">
    <property type="term" value="C:kinetochore"/>
    <property type="evidence" value="ECO:0007669"/>
    <property type="project" value="UniProtKB-KW"/>
</dbReference>
<dbReference type="Proteomes" id="UP001166674">
    <property type="component" value="Unassembled WGS sequence"/>
</dbReference>
<comment type="caution">
    <text evidence="19">The sequence shown here is derived from an EMBL/GenBank/DDBJ whole genome shotgun (WGS) entry which is preliminary data.</text>
</comment>
<gene>
    <name evidence="19" type="ORF">SUZIE_131820</name>
</gene>
<keyword evidence="8" id="KW-0963">Cytoplasm</keyword>
<evidence type="ECO:0000256" key="13">
    <source>
        <dbReference type="ARBA" id="ARBA00023242"/>
    </source>
</evidence>
<comment type="pathway">
    <text evidence="4">Protein modification; protein ubiquitination.</text>
</comment>
<reference evidence="19" key="1">
    <citation type="submission" date="2020-03" db="EMBL/GenBank/DDBJ databases">
        <title>Studies in the Genomics of Life Span.</title>
        <authorList>
            <person name="Glass D."/>
        </authorList>
    </citation>
    <scope>NUCLEOTIDE SEQUENCE</scope>
    <source>
        <strain evidence="19">SUZIE</strain>
        <tissue evidence="19">Muscle</tissue>
    </source>
</reference>
<evidence type="ECO:0000256" key="10">
    <source>
        <dbReference type="ARBA" id="ARBA00022776"/>
    </source>
</evidence>
<evidence type="ECO:0000256" key="16">
    <source>
        <dbReference type="ARBA" id="ARBA00031333"/>
    </source>
</evidence>
<name>A0AA41MNX9_SCICA</name>
<proteinExistence type="inferred from homology"/>
<evidence type="ECO:0000256" key="4">
    <source>
        <dbReference type="ARBA" id="ARBA00004906"/>
    </source>
</evidence>
<keyword evidence="11" id="KW-0833">Ubl conjugation pathway</keyword>
<keyword evidence="7" id="KW-0158">Chromosome</keyword>
<comment type="function">
    <text evidence="17">Component of the anaphase promoting complex/cyclosome (APC/C), a cell cycle-regulated E3 ubiquitin ligase that controls progression through mitosis and the G1 phase of the cell cycle. The APC/C complex acts by mediating ubiquitination and subsequent degradation of target proteins: it mainly mediates the formation of 'Lys-11'-linked polyubiquitin chains and, to a lower extent, the formation of 'Lys-48'- and 'Lys-63'-linked polyubiquitin chains. The APC/C complex catalyzes assembly of branched 'Lys-11'-/'Lys-48'-linked branched ubiquitin chains on target proteins.</text>
</comment>
<keyword evidence="18" id="KW-0175">Coiled coil</keyword>
<evidence type="ECO:0000256" key="2">
    <source>
        <dbReference type="ARBA" id="ARBA00004496"/>
    </source>
</evidence>
<keyword evidence="13" id="KW-0539">Nucleus</keyword>
<protein>
    <recommendedName>
        <fullName evidence="6">Anaphase-promoting complex subunit 16</fullName>
    </recommendedName>
    <alternativeName>
        <fullName evidence="16">Cyclosome subunit 16</fullName>
    </alternativeName>
</protein>
<dbReference type="Pfam" id="PF17256">
    <property type="entry name" value="ANAPC16"/>
    <property type="match status" value="1"/>
</dbReference>
<keyword evidence="10" id="KW-0498">Mitosis</keyword>
<keyword evidence="14" id="KW-0131">Cell cycle</keyword>
<accession>A0AA41MNX9</accession>
<organism evidence="19 20">
    <name type="scientific">Sciurus carolinensis</name>
    <name type="common">Eastern gray squirrel</name>
    <dbReference type="NCBI Taxonomy" id="30640"/>
    <lineage>
        <taxon>Eukaryota</taxon>
        <taxon>Metazoa</taxon>
        <taxon>Chordata</taxon>
        <taxon>Craniata</taxon>
        <taxon>Vertebrata</taxon>
        <taxon>Euteleostomi</taxon>
        <taxon>Mammalia</taxon>
        <taxon>Eutheria</taxon>
        <taxon>Euarchontoglires</taxon>
        <taxon>Glires</taxon>
        <taxon>Rodentia</taxon>
        <taxon>Sciuromorpha</taxon>
        <taxon>Sciuridae</taxon>
        <taxon>Sciurinae</taxon>
        <taxon>Sciurini</taxon>
        <taxon>Sciurus</taxon>
    </lineage>
</organism>
<evidence type="ECO:0000256" key="14">
    <source>
        <dbReference type="ARBA" id="ARBA00023306"/>
    </source>
</evidence>
<dbReference type="EMBL" id="JAATJV010245999">
    <property type="protein sequence ID" value="MBZ3875214.1"/>
    <property type="molecule type" value="Genomic_DNA"/>
</dbReference>
<sequence>MIPTHRKIISLRDSLHLPGFGVLTGLWQACSHVCCGPLSLGRSGEPLDAEKGQVPVQSRASRWLVGSVEVLLLHQVSVPQTLPHHGKPFSSTPKELERCSKVALRDSFVNVFSYQVASTLKQAKHDQLVARMEKLADLVEELEADEQLLEIIPSSG</sequence>
<dbReference type="GO" id="GO:0005680">
    <property type="term" value="C:anaphase-promoting complex"/>
    <property type="evidence" value="ECO:0007669"/>
    <property type="project" value="InterPro"/>
</dbReference>
<dbReference type="GO" id="GO:0016567">
    <property type="term" value="P:protein ubiquitination"/>
    <property type="evidence" value="ECO:0007669"/>
    <property type="project" value="InterPro"/>
</dbReference>
<evidence type="ECO:0000256" key="12">
    <source>
        <dbReference type="ARBA" id="ARBA00022838"/>
    </source>
</evidence>
<comment type="subcellular location">
    <subcellularLocation>
        <location evidence="3">Chromosome</location>
        <location evidence="3">Centromere</location>
        <location evidence="3">Kinetochore</location>
    </subcellularLocation>
    <subcellularLocation>
        <location evidence="2">Cytoplasm</location>
    </subcellularLocation>
    <subcellularLocation>
        <location evidence="1">Nucleus</location>
    </subcellularLocation>
</comment>
<dbReference type="PANTHER" id="PTHR31564">
    <property type="entry name" value="ANAPHASE-PROMOTING COMPLEX SUBUNIT 16"/>
    <property type="match status" value="1"/>
</dbReference>
<keyword evidence="12" id="KW-0995">Kinetochore</keyword>
<comment type="similarity">
    <text evidence="5">Belongs to the APC16 family.</text>
</comment>
<evidence type="ECO:0000256" key="17">
    <source>
        <dbReference type="ARBA" id="ARBA00045696"/>
    </source>
</evidence>
<evidence type="ECO:0000256" key="11">
    <source>
        <dbReference type="ARBA" id="ARBA00022786"/>
    </source>
</evidence>
<dbReference type="AlphaFoldDB" id="A0AA41MNX9"/>
<evidence type="ECO:0000256" key="5">
    <source>
        <dbReference type="ARBA" id="ARBA00007252"/>
    </source>
</evidence>
<feature type="coiled-coil region" evidence="18">
    <location>
        <begin position="125"/>
        <end position="152"/>
    </location>
</feature>
<dbReference type="PROSITE" id="PS51257">
    <property type="entry name" value="PROKAR_LIPOPROTEIN"/>
    <property type="match status" value="1"/>
</dbReference>
<evidence type="ECO:0000256" key="9">
    <source>
        <dbReference type="ARBA" id="ARBA00022618"/>
    </source>
</evidence>
<evidence type="ECO:0000256" key="3">
    <source>
        <dbReference type="ARBA" id="ARBA00004629"/>
    </source>
</evidence>
<evidence type="ECO:0000256" key="18">
    <source>
        <dbReference type="SAM" id="Coils"/>
    </source>
</evidence>
<dbReference type="GO" id="GO:0005829">
    <property type="term" value="C:cytosol"/>
    <property type="evidence" value="ECO:0007669"/>
    <property type="project" value="TreeGrafter"/>
</dbReference>
<dbReference type="InterPro" id="IPR029641">
    <property type="entry name" value="APC16"/>
</dbReference>
<evidence type="ECO:0000313" key="20">
    <source>
        <dbReference type="Proteomes" id="UP001166674"/>
    </source>
</evidence>
<keyword evidence="20" id="KW-1185">Reference proteome</keyword>
<dbReference type="PANTHER" id="PTHR31564:SF0">
    <property type="entry name" value="ANAPHASE-PROMOTING COMPLEX SUBUNIT 16"/>
    <property type="match status" value="1"/>
</dbReference>
<evidence type="ECO:0000256" key="7">
    <source>
        <dbReference type="ARBA" id="ARBA00022454"/>
    </source>
</evidence>
<evidence type="ECO:0000313" key="19">
    <source>
        <dbReference type="EMBL" id="MBZ3875214.1"/>
    </source>
</evidence>
<evidence type="ECO:0000256" key="6">
    <source>
        <dbReference type="ARBA" id="ARBA00013930"/>
    </source>
</evidence>
<evidence type="ECO:0000256" key="15">
    <source>
        <dbReference type="ARBA" id="ARBA00023328"/>
    </source>
</evidence>